<proteinExistence type="predicted"/>
<gene>
    <name evidence="1" type="ORF">NUW54_g3257</name>
</gene>
<organism evidence="1 2">
    <name type="scientific">Trametes sanguinea</name>
    <dbReference type="NCBI Taxonomy" id="158606"/>
    <lineage>
        <taxon>Eukaryota</taxon>
        <taxon>Fungi</taxon>
        <taxon>Dikarya</taxon>
        <taxon>Basidiomycota</taxon>
        <taxon>Agaricomycotina</taxon>
        <taxon>Agaricomycetes</taxon>
        <taxon>Polyporales</taxon>
        <taxon>Polyporaceae</taxon>
        <taxon>Trametes</taxon>
    </lineage>
</organism>
<comment type="caution">
    <text evidence="1">The sequence shown here is derived from an EMBL/GenBank/DDBJ whole genome shotgun (WGS) entry which is preliminary data.</text>
</comment>
<reference evidence="1" key="1">
    <citation type="submission" date="2022-08" db="EMBL/GenBank/DDBJ databases">
        <title>Genome Sequence of Pycnoporus sanguineus.</title>
        <authorList>
            <person name="Buettner E."/>
        </authorList>
    </citation>
    <scope>NUCLEOTIDE SEQUENCE</scope>
    <source>
        <strain evidence="1">CG-C14</strain>
    </source>
</reference>
<sequence>MYEELDRISLDRKKPSHRELCYAAFKAAKGEKAHEILTTFQGIQQVTESKKQTVAQRTRAFKQYSARVTNLMDSFETHHGFSGAVILVGDSVNSDGHLATVHMTEHAEGFFEDKCRAPSDVLIGHMKSHVYNRVSNAMIDFTWDGEPEAGTSTPAKGKQRASDKHVKAASQHQSTEASRGGTSSARPEAASPIKAAQSEDDEDLLIVRALSEHDGAVADISVSSGNIDVVVNASLFPWKTLPQVLAANGAWMDNWPDDVPWPGEPADKQTNSRRPTKGITTLKSAEINALLASLKAPIHRIRFHKCQNDHEKLDLRGRRLFANGKTDRQGHPRLERTDSGGGCWSLWTAVSRTLTGFQEPVLKVPEAVKPDARVLKRETYHWYKGFEGGTALAVYRVGSPEAIVSVVSAEFPRDVSQSSEQQRRVMEILAYTALYGLHAHI</sequence>
<evidence type="ECO:0000313" key="1">
    <source>
        <dbReference type="EMBL" id="KAJ3008174.1"/>
    </source>
</evidence>
<evidence type="ECO:0000313" key="2">
    <source>
        <dbReference type="Proteomes" id="UP001144978"/>
    </source>
</evidence>
<dbReference type="EMBL" id="JANSHE010000670">
    <property type="protein sequence ID" value="KAJ3008174.1"/>
    <property type="molecule type" value="Genomic_DNA"/>
</dbReference>
<accession>A0ACC1Q4W5</accession>
<name>A0ACC1Q4W5_9APHY</name>
<keyword evidence="2" id="KW-1185">Reference proteome</keyword>
<dbReference type="Proteomes" id="UP001144978">
    <property type="component" value="Unassembled WGS sequence"/>
</dbReference>
<protein>
    <submittedName>
        <fullName evidence="1">Uncharacterized protein</fullName>
    </submittedName>
</protein>